<organism evidence="3 4">
    <name type="scientific">Paenibacillus chitinolyticus</name>
    <dbReference type="NCBI Taxonomy" id="79263"/>
    <lineage>
        <taxon>Bacteria</taxon>
        <taxon>Bacillati</taxon>
        <taxon>Bacillota</taxon>
        <taxon>Bacilli</taxon>
        <taxon>Bacillales</taxon>
        <taxon>Paenibacillaceae</taxon>
        <taxon>Paenibacillus</taxon>
    </lineage>
</organism>
<evidence type="ECO:0000313" key="5">
    <source>
        <dbReference type="Proteomes" id="UP001527202"/>
    </source>
</evidence>
<gene>
    <name evidence="2" type="ORF">M5X16_26580</name>
    <name evidence="3" type="ORF">PC41400_25875</name>
</gene>
<evidence type="ECO:0000313" key="2">
    <source>
        <dbReference type="EMBL" id="MCY9599312.1"/>
    </source>
</evidence>
<evidence type="ECO:0000256" key="1">
    <source>
        <dbReference type="SAM" id="MobiDB-lite"/>
    </source>
</evidence>
<dbReference type="EMBL" id="CP026520">
    <property type="protein sequence ID" value="QAV20930.1"/>
    <property type="molecule type" value="Genomic_DNA"/>
</dbReference>
<dbReference type="EMBL" id="JAMDMJ010000042">
    <property type="protein sequence ID" value="MCY9599312.1"/>
    <property type="molecule type" value="Genomic_DNA"/>
</dbReference>
<sequence>MIHIGGRAYELVTEHRNGWNQEVFRDRYSEVLERYDYIVGDWGYSQLRLRGFFRENHSKAGKESSIVYLQDYLNEYCNFGCAYFILEKLPGKHTPPEQTEEEAAAAEGTPKPSRHQGQGQGASRAEAKQESREGKSETREPRADHKQEARESRQEQRGSSNRSQRQQDGGRGDAQVSQKQGKPRPPRQPRGDQQRGERSTDGKPHNQRQGGGQGQNNNQNNNRPKPSQAAETPAPPTGPESSE</sequence>
<dbReference type="Proteomes" id="UP000288943">
    <property type="component" value="Chromosome"/>
</dbReference>
<dbReference type="InterPro" id="IPR038141">
    <property type="entry name" value="YutD-like_sf"/>
</dbReference>
<feature type="region of interest" description="Disordered" evidence="1">
    <location>
        <begin position="93"/>
        <end position="243"/>
    </location>
</feature>
<proteinExistence type="predicted"/>
<accession>A0A410X2T8</accession>
<feature type="compositionally biased region" description="Basic and acidic residues" evidence="1">
    <location>
        <begin position="189"/>
        <end position="204"/>
    </location>
</feature>
<dbReference type="GeneID" id="95378222"/>
<feature type="compositionally biased region" description="Basic and acidic residues" evidence="1">
    <location>
        <begin position="125"/>
        <end position="156"/>
    </location>
</feature>
<name>A0A410X2T8_9BACL</name>
<feature type="compositionally biased region" description="Low complexity" evidence="1">
    <location>
        <begin position="157"/>
        <end position="180"/>
    </location>
</feature>
<reference evidence="3 4" key="1">
    <citation type="submission" date="2018-01" db="EMBL/GenBank/DDBJ databases">
        <title>The whole genome sequencing and assembly of Paenibacillus chitinolyticus KCCM 41400 strain.</title>
        <authorList>
            <person name="Kim J.-Y."/>
            <person name="Park M.-K."/>
            <person name="Lee Y.-J."/>
            <person name="Yi H."/>
            <person name="Bahn Y.-S."/>
            <person name="Kim J.F."/>
            <person name="Lee D.-W."/>
        </authorList>
    </citation>
    <scope>NUCLEOTIDE SEQUENCE [LARGE SCALE GENOMIC DNA]</scope>
    <source>
        <strain evidence="3 4">KCCM 41400</strain>
    </source>
</reference>
<dbReference type="Gene3D" id="3.50.4.20">
    <property type="match status" value="1"/>
</dbReference>
<dbReference type="AlphaFoldDB" id="A0A410X2T8"/>
<dbReference type="InterPro" id="IPR009370">
    <property type="entry name" value="YutD-like"/>
</dbReference>
<reference evidence="2 5" key="2">
    <citation type="submission" date="2022-05" db="EMBL/GenBank/DDBJ databases">
        <title>Genome Sequencing of Bee-Associated Microbes.</title>
        <authorList>
            <person name="Dunlap C."/>
        </authorList>
    </citation>
    <scope>NUCLEOTIDE SEQUENCE [LARGE SCALE GENOMIC DNA]</scope>
    <source>
        <strain evidence="2 5">NRRL B-23120</strain>
    </source>
</reference>
<dbReference type="Pfam" id="PF06265">
    <property type="entry name" value="YutD-like"/>
    <property type="match status" value="1"/>
</dbReference>
<dbReference type="KEGG" id="pchi:PC41400_25875"/>
<protein>
    <submittedName>
        <fullName evidence="3">DUF1027 domain-containing protein</fullName>
    </submittedName>
</protein>
<dbReference type="RefSeq" id="WP_042233582.1">
    <property type="nucleotide sequence ID" value="NZ_CP026520.1"/>
</dbReference>
<dbReference type="Proteomes" id="UP001527202">
    <property type="component" value="Unassembled WGS sequence"/>
</dbReference>
<evidence type="ECO:0000313" key="3">
    <source>
        <dbReference type="EMBL" id="QAV20930.1"/>
    </source>
</evidence>
<keyword evidence="5" id="KW-1185">Reference proteome</keyword>
<feature type="compositionally biased region" description="Pro residues" evidence="1">
    <location>
        <begin position="233"/>
        <end position="243"/>
    </location>
</feature>
<evidence type="ECO:0000313" key="4">
    <source>
        <dbReference type="Proteomes" id="UP000288943"/>
    </source>
</evidence>
<dbReference type="OrthoDB" id="1650379at2"/>